<keyword evidence="4 7" id="KW-0812">Transmembrane</keyword>
<dbReference type="eggNOG" id="COG2259">
    <property type="taxonomic scope" value="Bacteria"/>
</dbReference>
<dbReference type="InterPro" id="IPR032808">
    <property type="entry name" value="DoxX"/>
</dbReference>
<evidence type="ECO:0000256" key="3">
    <source>
        <dbReference type="ARBA" id="ARBA00022475"/>
    </source>
</evidence>
<proteinExistence type="inferred from homology"/>
<evidence type="ECO:0000313" key="9">
    <source>
        <dbReference type="Proteomes" id="UP000017842"/>
    </source>
</evidence>
<keyword evidence="5 7" id="KW-1133">Transmembrane helix</keyword>
<comment type="caution">
    <text evidence="8">The sequence shown here is derived from an EMBL/GenBank/DDBJ whole genome shotgun (WGS) entry which is preliminary data.</text>
</comment>
<comment type="similarity">
    <text evidence="2">Belongs to the DoxX family.</text>
</comment>
<dbReference type="Proteomes" id="UP000017842">
    <property type="component" value="Unassembled WGS sequence"/>
</dbReference>
<evidence type="ECO:0000256" key="1">
    <source>
        <dbReference type="ARBA" id="ARBA00004651"/>
    </source>
</evidence>
<dbReference type="InterPro" id="IPR051907">
    <property type="entry name" value="DoxX-like_oxidoreductase"/>
</dbReference>
<feature type="transmembrane region" description="Helical" evidence="7">
    <location>
        <begin position="77"/>
        <end position="98"/>
    </location>
</feature>
<accession>V5BJT3</accession>
<dbReference type="OrthoDB" id="121744at2"/>
<keyword evidence="9" id="KW-1185">Reference proteome</keyword>
<keyword evidence="3" id="KW-1003">Cell membrane</keyword>
<name>V5BJT3_9GAMM</name>
<evidence type="ECO:0000256" key="5">
    <source>
        <dbReference type="ARBA" id="ARBA00022989"/>
    </source>
</evidence>
<dbReference type="EMBL" id="AYLO01000017">
    <property type="protein sequence ID" value="ESS73545.1"/>
    <property type="molecule type" value="Genomic_DNA"/>
</dbReference>
<dbReference type="RefSeq" id="WP_023493485.1">
    <property type="nucleotide sequence ID" value="NZ_AYLO01000017.1"/>
</dbReference>
<evidence type="ECO:0000256" key="2">
    <source>
        <dbReference type="ARBA" id="ARBA00006679"/>
    </source>
</evidence>
<feature type="transmembrane region" description="Helical" evidence="7">
    <location>
        <begin position="131"/>
        <end position="152"/>
    </location>
</feature>
<evidence type="ECO:0000256" key="7">
    <source>
        <dbReference type="SAM" id="Phobius"/>
    </source>
</evidence>
<dbReference type="Pfam" id="PF07681">
    <property type="entry name" value="DoxX"/>
    <property type="match status" value="1"/>
</dbReference>
<comment type="subcellular location">
    <subcellularLocation>
        <location evidence="1">Cell membrane</location>
        <topology evidence="1">Multi-pass membrane protein</topology>
    </subcellularLocation>
</comment>
<feature type="transmembrane region" description="Helical" evidence="7">
    <location>
        <begin position="105"/>
        <end position="125"/>
    </location>
</feature>
<protein>
    <submittedName>
        <fullName evidence="8">DoxX family protein</fullName>
    </submittedName>
</protein>
<gene>
    <name evidence="8" type="ORF">MGMO_17c00100</name>
</gene>
<sequence length="164" mass="18431">MYITTFSGHKNKPLDFSGLFQKATRTLDFLSPIGDLTLRCWVAYAFWVSGLTKIQNWDSTLYLFQEEYSVPLLSPELAAYLGILVEVGFPVLLAFGFLGRFAALGLFLFNIVAVISYPDVGAAGLEMHKGWGVMLLVCFLHGPGKLSVDYWIKKHFFNARTNHI</sequence>
<dbReference type="AlphaFoldDB" id="V5BJT3"/>
<keyword evidence="6 7" id="KW-0472">Membrane</keyword>
<reference evidence="8 9" key="1">
    <citation type="journal article" date="2013" name="Genome Announc.">
        <title>Draft Genome Sequence of the Methanotrophic Gammaproteobacterium Methyloglobulus morosus DSM 22980 Strain KoM1.</title>
        <authorList>
            <person name="Poehlein A."/>
            <person name="Deutzmann J.S."/>
            <person name="Daniel R."/>
            <person name="Simeonova D.D."/>
        </authorList>
    </citation>
    <scope>NUCLEOTIDE SEQUENCE [LARGE SCALE GENOMIC DNA]</scope>
    <source>
        <strain evidence="8 9">KoM1</strain>
    </source>
</reference>
<evidence type="ECO:0000256" key="4">
    <source>
        <dbReference type="ARBA" id="ARBA00022692"/>
    </source>
</evidence>
<dbReference type="GO" id="GO:0005886">
    <property type="term" value="C:plasma membrane"/>
    <property type="evidence" value="ECO:0007669"/>
    <property type="project" value="UniProtKB-SubCell"/>
</dbReference>
<dbReference type="PANTHER" id="PTHR33452">
    <property type="entry name" value="OXIDOREDUCTASE CATD-RELATED"/>
    <property type="match status" value="1"/>
</dbReference>
<organism evidence="8 9">
    <name type="scientific">Methyloglobulus morosus KoM1</name>
    <dbReference type="NCBI Taxonomy" id="1116472"/>
    <lineage>
        <taxon>Bacteria</taxon>
        <taxon>Pseudomonadati</taxon>
        <taxon>Pseudomonadota</taxon>
        <taxon>Gammaproteobacteria</taxon>
        <taxon>Methylococcales</taxon>
        <taxon>Methylococcaceae</taxon>
        <taxon>Methyloglobulus</taxon>
    </lineage>
</organism>
<dbReference type="STRING" id="1116472.MGMO_17c00100"/>
<evidence type="ECO:0000313" key="8">
    <source>
        <dbReference type="EMBL" id="ESS73545.1"/>
    </source>
</evidence>
<dbReference type="PANTHER" id="PTHR33452:SF1">
    <property type="entry name" value="INNER MEMBRANE PROTEIN YPHA-RELATED"/>
    <property type="match status" value="1"/>
</dbReference>
<evidence type="ECO:0000256" key="6">
    <source>
        <dbReference type="ARBA" id="ARBA00023136"/>
    </source>
</evidence>